<sequence length="270" mass="30289">MPNLQNTSEIKSAIASVWKAEIQEEYMKRSILEAITYPVAMDGYGKYIINKIVADDDCVVDYDGNDLTFKKGATEAIELIPDQHKAFAMEFPTIDYAMTNTNAREALIRQRVNTLQLSTCNHVLGLVRAEEDIQKVTATLTKSNIYENINKAVRMLDSKEVPSDGRIILMNWNTLTMLEQSSQFANNFHVATELNGLSNVTVSGVQVLLTNLIEDGEIIVLHKDAIAQVQYLDQIKFGEMEKRFSEYVKVLSVHGALITRPESIVRIATA</sequence>
<name>A0A6G2CD75_9FIRM</name>
<dbReference type="Proteomes" id="UP000487649">
    <property type="component" value="Unassembled WGS sequence"/>
</dbReference>
<dbReference type="RefSeq" id="WP_006783389.1">
    <property type="nucleotide sequence ID" value="NZ_RCYV01000017.1"/>
</dbReference>
<evidence type="ECO:0000313" key="3">
    <source>
        <dbReference type="Proteomes" id="UP000487649"/>
    </source>
</evidence>
<gene>
    <name evidence="2" type="ORF">GMA64_10910</name>
    <name evidence="1" type="ORF">GMA92_14440</name>
</gene>
<dbReference type="EMBL" id="WMQV01000029">
    <property type="protein sequence ID" value="MTL95040.1"/>
    <property type="molecule type" value="Genomic_DNA"/>
</dbReference>
<reference evidence="2 3" key="1">
    <citation type="journal article" date="2019" name="Nat. Med.">
        <title>A library of human gut bacterial isolates paired with longitudinal multiomics data enables mechanistic microbiome research.</title>
        <authorList>
            <person name="Poyet M."/>
            <person name="Groussin M."/>
            <person name="Gibbons S.M."/>
            <person name="Avila-Pacheco J."/>
            <person name="Jiang X."/>
            <person name="Kearney S.M."/>
            <person name="Perrotta A.R."/>
            <person name="Berdy B."/>
            <person name="Zhao S."/>
            <person name="Lieberman T.D."/>
            <person name="Swanson P.K."/>
            <person name="Smith M."/>
            <person name="Roesemann S."/>
            <person name="Alexander J.E."/>
            <person name="Rich S.A."/>
            <person name="Livny J."/>
            <person name="Vlamakis H."/>
            <person name="Clish C."/>
            <person name="Bullock K."/>
            <person name="Deik A."/>
            <person name="Scott J."/>
            <person name="Pierce K.A."/>
            <person name="Xavier R.J."/>
            <person name="Alm E.J."/>
        </authorList>
    </citation>
    <scope>NUCLEOTIDE SEQUENCE</scope>
    <source>
        <strain evidence="2">BIOML-A179</strain>
        <strain evidence="1 3">BIOML-A198</strain>
    </source>
</reference>
<comment type="caution">
    <text evidence="2">The sequence shown here is derived from an EMBL/GenBank/DDBJ whole genome shotgun (WGS) entry which is preliminary data.</text>
</comment>
<dbReference type="AlphaFoldDB" id="A0A6G2CD75"/>
<dbReference type="EMBL" id="WMQE01000045">
    <property type="protein sequence ID" value="MTK22604.1"/>
    <property type="molecule type" value="Genomic_DNA"/>
</dbReference>
<evidence type="ECO:0000313" key="1">
    <source>
        <dbReference type="EMBL" id="MTK22604.1"/>
    </source>
</evidence>
<evidence type="ECO:0000313" key="2">
    <source>
        <dbReference type="EMBL" id="MTL95040.1"/>
    </source>
</evidence>
<protein>
    <recommendedName>
        <fullName evidence="4">Phage major capsid protein</fullName>
    </recommendedName>
</protein>
<organism evidence="2">
    <name type="scientific">Turicibacter sanguinis</name>
    <dbReference type="NCBI Taxonomy" id="154288"/>
    <lineage>
        <taxon>Bacteria</taxon>
        <taxon>Bacillati</taxon>
        <taxon>Bacillota</taxon>
        <taxon>Erysipelotrichia</taxon>
        <taxon>Erysipelotrichales</taxon>
        <taxon>Turicibacteraceae</taxon>
        <taxon>Turicibacter</taxon>
    </lineage>
</organism>
<evidence type="ECO:0008006" key="4">
    <source>
        <dbReference type="Google" id="ProtNLM"/>
    </source>
</evidence>
<proteinExistence type="predicted"/>
<accession>A0A6G2CD75</accession>